<dbReference type="FunFam" id="3.90.550.10:FF:000139">
    <property type="entry name" value="Chitin synthase 8"/>
    <property type="match status" value="1"/>
</dbReference>
<sequence length="1135" mass="129976">MTFRNSKFPCKSALITVCLLESFAALGTAVLTIVAMPHFNILSNTMILNSVCFFPSILQIIQHIRNPNWKMSPSVLSILFTTLGFILFGVGYYVDLLWSSIGSSKMSTNISIAVVAVCLVSINWWENFANFSQNGFFRSLEKNLAESNNTMYMCSSVIRILVTGVVVGSSVPIMGENWSKITSASWDEVTLAMSLFAIQALSSALCHWFGVVACKMHSLKCSFAFPMLCTTLTVISTFMTVFVLHYKEAEARSGDVRTFDLPTFCHNLNVQPDENPSKAQQLIVEISHNICNTTVVGPQYLSGFALLGVSGLCWWAGLLLSTCYVWRLKLQRIERTTTLFVRRLYEAAFMDQSMLLNIKFQDFKRQDSEIETCTTEHVKIYLCATMWHETFDEMLKIITSMFRLDKYRPRHGVSNKEKFDFEAHIYFDDAFLKETEELKERRVNSYVECLATAIEEVHRVFTYNKETQLASNLDSDASTLRTRFTVTPYGGQLQYTLPNGNFLYVHLKDKDRIRHKKRWSQIMYLYYLLGWKLYRKYECSAAGQGTESPETLRQNLKKEAQNTYILALDGDTDFYPSSLLLLVDRLRMYPHVGAACGRIHPTGIGPMVWYQKFEYAVAHWLQKSSEHVLGCVLCSPGCFSLFRAAALMDDNVLKMYTMKATEASHFVQYDQGEDRWLCTLLLQQGWRVEYNAASDAFTNAPQEFKEFFNQRRRWTPSTMANTLDLLNRGRQTAKKNPSISSPFILYQIVTMGSSILSPATVCLLIAGALSFVLQWNGNLTILLAIIPPALYLLLCFVGKPDTQITVAAYMGIGYAFLMTATFLSIIGDMVQAQTFMTPTGLFLIFMSLLYLVTAMLHPKEFHLLIYGLLYIICVPSGYLLLTIYSMANLHVVSWGTRETSTQIEEKKEEQDESKSHVRYQKKCQCLCWDIEMQVHDNNYKMMPRTKKPLIVLLEDAAPQTSQETEAAILRENHIQSKESWIGQLIQKSRCRVFQEENLPDDEMEFWKSLIRNYLEPIKEDKATQERIQSDLKSLRNKTTFIYFMMNLLWIGATFFLQLIGPSIHIKLPKMYSNGTLSTTEHLSVEPIGFMFLLSFATLLLLQFLALLYHRVYTFIHFVAYQGTAGQRNNLVRRSR</sequence>
<dbReference type="EC" id="2.4.1.16" evidence="2"/>
<dbReference type="Pfam" id="PF03142">
    <property type="entry name" value="Chitin_synth_2"/>
    <property type="match status" value="1"/>
</dbReference>
<evidence type="ECO:0000256" key="7">
    <source>
        <dbReference type="ARBA" id="ARBA00022989"/>
    </source>
</evidence>
<feature type="transmembrane region" description="Helical" evidence="13">
    <location>
        <begin position="779"/>
        <end position="800"/>
    </location>
</feature>
<dbReference type="AlphaFoldDB" id="A0AAV7RTD4"/>
<comment type="catalytic activity">
    <reaction evidence="12">
        <text>[(1-&gt;4)-N-acetyl-beta-D-glucosaminyl](n) + UDP-N-acetyl-alpha-D-glucosamine = [(1-&gt;4)-N-acetyl-beta-D-glucosaminyl](n+1) + UDP + H(+)</text>
        <dbReference type="Rhea" id="RHEA:16637"/>
        <dbReference type="Rhea" id="RHEA-COMP:9593"/>
        <dbReference type="Rhea" id="RHEA-COMP:9595"/>
        <dbReference type="ChEBI" id="CHEBI:15378"/>
        <dbReference type="ChEBI" id="CHEBI:17029"/>
        <dbReference type="ChEBI" id="CHEBI:57705"/>
        <dbReference type="ChEBI" id="CHEBI:58223"/>
        <dbReference type="EC" id="2.4.1.16"/>
    </reaction>
</comment>
<feature type="transmembrane region" description="Helical" evidence="13">
    <location>
        <begin position="191"/>
        <end position="211"/>
    </location>
</feature>
<evidence type="ECO:0000256" key="8">
    <source>
        <dbReference type="ARBA" id="ARBA00023054"/>
    </source>
</evidence>
<keyword evidence="6 13" id="KW-0812">Transmembrane</keyword>
<evidence type="ECO:0000256" key="9">
    <source>
        <dbReference type="ARBA" id="ARBA00023136"/>
    </source>
</evidence>
<feature type="transmembrane region" description="Helical" evidence="13">
    <location>
        <begin position="41"/>
        <end position="61"/>
    </location>
</feature>
<feature type="transmembrane region" description="Helical" evidence="13">
    <location>
        <begin position="863"/>
        <end position="887"/>
    </location>
</feature>
<comment type="similarity">
    <text evidence="11">Belongs to the chitin synthase family. Class IV subfamily.</text>
</comment>
<feature type="transmembrane region" description="Helical" evidence="13">
    <location>
        <begin position="73"/>
        <end position="94"/>
    </location>
</feature>
<comment type="subcellular location">
    <subcellularLocation>
        <location evidence="1">Cell membrane</location>
        <topology evidence="1">Multi-pass membrane protein</topology>
    </subcellularLocation>
</comment>
<feature type="transmembrane region" description="Helical" evidence="13">
    <location>
        <begin position="744"/>
        <end position="772"/>
    </location>
</feature>
<protein>
    <recommendedName>
        <fullName evidence="2">chitin synthase</fullName>
        <ecNumber evidence="2">2.4.1.16</ecNumber>
    </recommendedName>
</protein>
<dbReference type="InterPro" id="IPR004835">
    <property type="entry name" value="Chitin_synth"/>
</dbReference>
<feature type="transmembrane region" description="Helical" evidence="13">
    <location>
        <begin position="12"/>
        <end position="35"/>
    </location>
</feature>
<evidence type="ECO:0000256" key="3">
    <source>
        <dbReference type="ARBA" id="ARBA00022475"/>
    </source>
</evidence>
<evidence type="ECO:0000256" key="11">
    <source>
        <dbReference type="ARBA" id="ARBA00046329"/>
    </source>
</evidence>
<feature type="transmembrane region" description="Helical" evidence="13">
    <location>
        <begin position="223"/>
        <end position="246"/>
    </location>
</feature>
<dbReference type="GO" id="GO:0006031">
    <property type="term" value="P:chitin biosynthetic process"/>
    <property type="evidence" value="ECO:0007669"/>
    <property type="project" value="TreeGrafter"/>
</dbReference>
<dbReference type="PANTHER" id="PTHR22914">
    <property type="entry name" value="CHITIN SYNTHASE"/>
    <property type="match status" value="1"/>
</dbReference>
<dbReference type="GO" id="GO:0005886">
    <property type="term" value="C:plasma membrane"/>
    <property type="evidence" value="ECO:0007669"/>
    <property type="project" value="UniProtKB-SubCell"/>
</dbReference>
<evidence type="ECO:0000256" key="2">
    <source>
        <dbReference type="ARBA" id="ARBA00012543"/>
    </source>
</evidence>
<feature type="transmembrane region" description="Helical" evidence="13">
    <location>
        <begin position="839"/>
        <end position="857"/>
    </location>
</feature>
<evidence type="ECO:0000256" key="5">
    <source>
        <dbReference type="ARBA" id="ARBA00022679"/>
    </source>
</evidence>
<feature type="transmembrane region" description="Helical" evidence="13">
    <location>
        <begin position="1040"/>
        <end position="1067"/>
    </location>
</feature>
<feature type="transmembrane region" description="Helical" evidence="13">
    <location>
        <begin position="1087"/>
        <end position="1108"/>
    </location>
</feature>
<keyword evidence="15" id="KW-1185">Reference proteome</keyword>
<evidence type="ECO:0000256" key="10">
    <source>
        <dbReference type="ARBA" id="ARBA00023180"/>
    </source>
</evidence>
<gene>
    <name evidence="14" type="ORF">NDU88_007999</name>
</gene>
<feature type="transmembrane region" description="Helical" evidence="13">
    <location>
        <begin position="106"/>
        <end position="129"/>
    </location>
</feature>
<evidence type="ECO:0000256" key="4">
    <source>
        <dbReference type="ARBA" id="ARBA00022676"/>
    </source>
</evidence>
<reference evidence="14" key="1">
    <citation type="journal article" date="2022" name="bioRxiv">
        <title>Sequencing and chromosome-scale assembly of the giantPleurodeles waltlgenome.</title>
        <authorList>
            <person name="Brown T."/>
            <person name="Elewa A."/>
            <person name="Iarovenko S."/>
            <person name="Subramanian E."/>
            <person name="Araus A.J."/>
            <person name="Petzold A."/>
            <person name="Susuki M."/>
            <person name="Suzuki K.-i.T."/>
            <person name="Hayashi T."/>
            <person name="Toyoda A."/>
            <person name="Oliveira C."/>
            <person name="Osipova E."/>
            <person name="Leigh N.D."/>
            <person name="Simon A."/>
            <person name="Yun M.H."/>
        </authorList>
    </citation>
    <scope>NUCLEOTIDE SEQUENCE</scope>
    <source>
        <strain evidence="14">20211129_DDA</strain>
        <tissue evidence="14">Liver</tissue>
    </source>
</reference>
<evidence type="ECO:0000256" key="6">
    <source>
        <dbReference type="ARBA" id="ARBA00022692"/>
    </source>
</evidence>
<keyword evidence="8" id="KW-0175">Coiled coil</keyword>
<keyword evidence="7 13" id="KW-1133">Transmembrane helix</keyword>
<dbReference type="Proteomes" id="UP001066276">
    <property type="component" value="Chromosome 5"/>
</dbReference>
<evidence type="ECO:0000313" key="14">
    <source>
        <dbReference type="EMBL" id="KAJ1155265.1"/>
    </source>
</evidence>
<keyword evidence="9 13" id="KW-0472">Membrane</keyword>
<evidence type="ECO:0000256" key="1">
    <source>
        <dbReference type="ARBA" id="ARBA00004651"/>
    </source>
</evidence>
<keyword evidence="3" id="KW-1003">Cell membrane</keyword>
<keyword evidence="4" id="KW-0328">Glycosyltransferase</keyword>
<organism evidence="14 15">
    <name type="scientific">Pleurodeles waltl</name>
    <name type="common">Iberian ribbed newt</name>
    <dbReference type="NCBI Taxonomy" id="8319"/>
    <lineage>
        <taxon>Eukaryota</taxon>
        <taxon>Metazoa</taxon>
        <taxon>Chordata</taxon>
        <taxon>Craniata</taxon>
        <taxon>Vertebrata</taxon>
        <taxon>Euteleostomi</taxon>
        <taxon>Amphibia</taxon>
        <taxon>Batrachia</taxon>
        <taxon>Caudata</taxon>
        <taxon>Salamandroidea</taxon>
        <taxon>Salamandridae</taxon>
        <taxon>Pleurodelinae</taxon>
        <taxon>Pleurodeles</taxon>
    </lineage>
</organism>
<comment type="caution">
    <text evidence="14">The sequence shown here is derived from an EMBL/GenBank/DDBJ whole genome shotgun (WGS) entry which is preliminary data.</text>
</comment>
<accession>A0AAV7RTD4</accession>
<evidence type="ECO:0000313" key="15">
    <source>
        <dbReference type="Proteomes" id="UP001066276"/>
    </source>
</evidence>
<dbReference type="InterPro" id="IPR029044">
    <property type="entry name" value="Nucleotide-diphossugar_trans"/>
</dbReference>
<feature type="transmembrane region" description="Helical" evidence="13">
    <location>
        <begin position="304"/>
        <end position="326"/>
    </location>
</feature>
<evidence type="ECO:0000256" key="12">
    <source>
        <dbReference type="ARBA" id="ARBA00048014"/>
    </source>
</evidence>
<feature type="transmembrane region" description="Helical" evidence="13">
    <location>
        <begin position="806"/>
        <end position="827"/>
    </location>
</feature>
<evidence type="ECO:0000256" key="13">
    <source>
        <dbReference type="SAM" id="Phobius"/>
    </source>
</evidence>
<dbReference type="PANTHER" id="PTHR22914:SF42">
    <property type="entry name" value="CHITIN SYNTHASE"/>
    <property type="match status" value="1"/>
</dbReference>
<proteinExistence type="inferred from homology"/>
<dbReference type="GO" id="GO:0004100">
    <property type="term" value="F:chitin synthase activity"/>
    <property type="evidence" value="ECO:0007669"/>
    <property type="project" value="UniProtKB-EC"/>
</dbReference>
<name>A0AAV7RTD4_PLEWA</name>
<feature type="transmembrane region" description="Helical" evidence="13">
    <location>
        <begin position="150"/>
        <end position="171"/>
    </location>
</feature>
<keyword evidence="5" id="KW-0808">Transferase</keyword>
<keyword evidence="10" id="KW-0325">Glycoprotein</keyword>
<dbReference type="EMBL" id="JANPWB010000009">
    <property type="protein sequence ID" value="KAJ1155265.1"/>
    <property type="molecule type" value="Genomic_DNA"/>
</dbReference>
<dbReference type="SUPFAM" id="SSF53448">
    <property type="entry name" value="Nucleotide-diphospho-sugar transferases"/>
    <property type="match status" value="1"/>
</dbReference>